<accession>A0A3L8PUZ4</accession>
<dbReference type="RefSeq" id="WP_121839473.1">
    <property type="nucleotide sequence ID" value="NZ_ML014789.1"/>
</dbReference>
<reference evidence="2 3" key="1">
    <citation type="submission" date="2018-09" db="EMBL/GenBank/DDBJ databases">
        <title>Phylogeny of the Shewanellaceae, and recommendation for two new genera, Pseudoshewanella and Parashewanella.</title>
        <authorList>
            <person name="Wang G."/>
        </authorList>
    </citation>
    <scope>NUCLEOTIDE SEQUENCE [LARGE SCALE GENOMIC DNA]</scope>
    <source>
        <strain evidence="2 3">C51</strain>
    </source>
</reference>
<evidence type="ECO:0000313" key="3">
    <source>
        <dbReference type="Proteomes" id="UP000281474"/>
    </source>
</evidence>
<dbReference type="EMBL" id="QZEI01000040">
    <property type="protein sequence ID" value="RLV59237.1"/>
    <property type="molecule type" value="Genomic_DNA"/>
</dbReference>
<feature type="region of interest" description="Disordered" evidence="1">
    <location>
        <begin position="74"/>
        <end position="103"/>
    </location>
</feature>
<feature type="compositionally biased region" description="Pro residues" evidence="1">
    <location>
        <begin position="593"/>
        <end position="603"/>
    </location>
</feature>
<proteinExistence type="predicted"/>
<protein>
    <submittedName>
        <fullName evidence="2">Uncharacterized protein</fullName>
    </submittedName>
</protein>
<dbReference type="AlphaFoldDB" id="A0A3L8PUZ4"/>
<gene>
    <name evidence="2" type="ORF">D5018_13225</name>
</gene>
<feature type="region of interest" description="Disordered" evidence="1">
    <location>
        <begin position="421"/>
        <end position="456"/>
    </location>
</feature>
<feature type="compositionally biased region" description="Basic and acidic residues" evidence="1">
    <location>
        <begin position="582"/>
        <end position="592"/>
    </location>
</feature>
<evidence type="ECO:0000256" key="1">
    <source>
        <dbReference type="SAM" id="MobiDB-lite"/>
    </source>
</evidence>
<feature type="region of interest" description="Disordered" evidence="1">
    <location>
        <begin position="581"/>
        <end position="603"/>
    </location>
</feature>
<dbReference type="Proteomes" id="UP000281474">
    <property type="component" value="Unassembled WGS sequence"/>
</dbReference>
<feature type="compositionally biased region" description="Polar residues" evidence="1">
    <location>
        <begin position="84"/>
        <end position="103"/>
    </location>
</feature>
<evidence type="ECO:0000313" key="2">
    <source>
        <dbReference type="EMBL" id="RLV59237.1"/>
    </source>
</evidence>
<feature type="region of interest" description="Disordered" evidence="1">
    <location>
        <begin position="385"/>
        <end position="408"/>
    </location>
</feature>
<name>A0A3L8PUZ4_9GAMM</name>
<sequence length="630" mass="71009">MSTTDPTTALIQTSLQPIPEATNSEIYYPHVNWETHGNYWQVQQTDTPAELESISPPYTTLPEQGHQQLVYFPIDNETRPPSRPETQSTAQASGTASQRQPSYTVDIQQSVKNTTFFQELIDTVTDYIFNSVSDRGSQQNGTINSQSITAKIKTTSGINEEVKQVFIAAILAAKQTTIRNHQLYCHMLDLINIQLQISTKRQQYTNLLTTYLNRQSQGLYQELTTKRKELTELYKQLIFHTQYLREIDKTGTVCMTSKSSKMLAESPFSPKQKALLKELLQFKFSDVEPFEQRELRIGYLLDKTVPKEPECCMSKTLDWLKDQNDIFNRKIASQQAQEDQEVQQLLSALEAIPSSIPIAAPISSKAKIKQSTRVGDLTLRELKQANIRTKKQPVSPPPAFSPKSNQAELTVDELEERLKQLRDDRSPTSEPEQPVLPQSYSYPASGTATREADSGPVQKVEAFLQPDTSITTPRVTDTPDAITVRIDTDDNEITKELKTRFELLKYKGNGTPTINFVNEHNEPIPFQIPAELLKEILAPKPPQNQQVSTSTSQLANATSLKPSITDLMLFSITPANVSTEQQKVRPVIEEPKPSPSDPIAPFFPPWETTISQVEEKRLLDEVNIGKTNTE</sequence>
<organism evidence="2 3">
    <name type="scientific">Parashewanella curva</name>
    <dbReference type="NCBI Taxonomy" id="2338552"/>
    <lineage>
        <taxon>Bacteria</taxon>
        <taxon>Pseudomonadati</taxon>
        <taxon>Pseudomonadota</taxon>
        <taxon>Gammaproteobacteria</taxon>
        <taxon>Alteromonadales</taxon>
        <taxon>Shewanellaceae</taxon>
        <taxon>Parashewanella</taxon>
    </lineage>
</organism>
<keyword evidence="3" id="KW-1185">Reference proteome</keyword>
<comment type="caution">
    <text evidence="2">The sequence shown here is derived from an EMBL/GenBank/DDBJ whole genome shotgun (WGS) entry which is preliminary data.</text>
</comment>
<feature type="compositionally biased region" description="Polar residues" evidence="1">
    <location>
        <begin position="428"/>
        <end position="448"/>
    </location>
</feature>